<proteinExistence type="predicted"/>
<name>A0ABC8TRA2_9AQUA</name>
<dbReference type="AlphaFoldDB" id="A0ABC8TRA2"/>
<sequence>MRLKEVEGKKEGVMLENGDHSSKDLVLESVPLLVQDHRIESNQIVSDLVKEQVNKIQDSKVRIDEFLNREYDDVFKVKKIGSSVLPIVEMVKGSVKATVVANVDEVFEVERRRDSL</sequence>
<dbReference type="Proteomes" id="UP001642360">
    <property type="component" value="Unassembled WGS sequence"/>
</dbReference>
<evidence type="ECO:0000313" key="2">
    <source>
        <dbReference type="EMBL" id="CAK9172009.1"/>
    </source>
</evidence>
<organism evidence="2 3">
    <name type="scientific">Ilex paraguariensis</name>
    <name type="common">yerba mate</name>
    <dbReference type="NCBI Taxonomy" id="185542"/>
    <lineage>
        <taxon>Eukaryota</taxon>
        <taxon>Viridiplantae</taxon>
        <taxon>Streptophyta</taxon>
        <taxon>Embryophyta</taxon>
        <taxon>Tracheophyta</taxon>
        <taxon>Spermatophyta</taxon>
        <taxon>Magnoliopsida</taxon>
        <taxon>eudicotyledons</taxon>
        <taxon>Gunneridae</taxon>
        <taxon>Pentapetalae</taxon>
        <taxon>asterids</taxon>
        <taxon>campanulids</taxon>
        <taxon>Aquifoliales</taxon>
        <taxon>Aquifoliaceae</taxon>
        <taxon>Ilex</taxon>
    </lineage>
</organism>
<evidence type="ECO:0000313" key="1">
    <source>
        <dbReference type="EMBL" id="CAK9146049.1"/>
    </source>
</evidence>
<gene>
    <name evidence="1" type="ORF">ILEXP_LOCUS13885</name>
    <name evidence="2" type="ORF">ILEXP_LOCUS41638</name>
</gene>
<comment type="caution">
    <text evidence="2">The sequence shown here is derived from an EMBL/GenBank/DDBJ whole genome shotgun (WGS) entry which is preliminary data.</text>
</comment>
<accession>A0ABC8TRA2</accession>
<dbReference type="EMBL" id="CAUOFW020005891">
    <property type="protein sequence ID" value="CAK9172009.1"/>
    <property type="molecule type" value="Genomic_DNA"/>
</dbReference>
<protein>
    <submittedName>
        <fullName evidence="2">Uncharacterized protein</fullName>
    </submittedName>
</protein>
<reference evidence="2 3" key="1">
    <citation type="submission" date="2024-02" db="EMBL/GenBank/DDBJ databases">
        <authorList>
            <person name="Vignale AGUSTIN F."/>
            <person name="Sosa J E."/>
            <person name="Modenutti C."/>
        </authorList>
    </citation>
    <scope>NUCLEOTIDE SEQUENCE [LARGE SCALE GENOMIC DNA]</scope>
</reference>
<dbReference type="EMBL" id="CAUOFW020001535">
    <property type="protein sequence ID" value="CAK9146049.1"/>
    <property type="molecule type" value="Genomic_DNA"/>
</dbReference>
<keyword evidence="3" id="KW-1185">Reference proteome</keyword>
<evidence type="ECO:0000313" key="3">
    <source>
        <dbReference type="Proteomes" id="UP001642360"/>
    </source>
</evidence>